<gene>
    <name evidence="2" type="ORF">PHYPA_025708</name>
</gene>
<dbReference type="Proteomes" id="UP000006727">
    <property type="component" value="Chromosome 21"/>
</dbReference>
<dbReference type="InParanoid" id="A0A2K1IQQ0"/>
<feature type="region of interest" description="Disordered" evidence="1">
    <location>
        <begin position="24"/>
        <end position="62"/>
    </location>
</feature>
<keyword evidence="4" id="KW-1185">Reference proteome</keyword>
<evidence type="ECO:0000313" key="4">
    <source>
        <dbReference type="Proteomes" id="UP000006727"/>
    </source>
</evidence>
<reference evidence="3" key="3">
    <citation type="submission" date="2020-12" db="UniProtKB">
        <authorList>
            <consortium name="EnsemblPlants"/>
        </authorList>
    </citation>
    <scope>IDENTIFICATION</scope>
</reference>
<dbReference type="EMBL" id="ABEU02000021">
    <property type="protein sequence ID" value="PNR31587.1"/>
    <property type="molecule type" value="Genomic_DNA"/>
</dbReference>
<protein>
    <submittedName>
        <fullName evidence="2 3">Uncharacterized protein</fullName>
    </submittedName>
</protein>
<sequence length="102" mass="11567">MQLILHSGAPQRLSIGTLLQKRLQHRYNNKQSTTHSSRSRHPDSRASVVSQKSNQREKKTMRLGHTSLDFGSLFPENKDLILISGIPANKIKLGFSKENIDF</sequence>
<organism evidence="2">
    <name type="scientific">Physcomitrium patens</name>
    <name type="common">Spreading-leaved earth moss</name>
    <name type="synonym">Physcomitrella patens</name>
    <dbReference type="NCBI Taxonomy" id="3218"/>
    <lineage>
        <taxon>Eukaryota</taxon>
        <taxon>Viridiplantae</taxon>
        <taxon>Streptophyta</taxon>
        <taxon>Embryophyta</taxon>
        <taxon>Bryophyta</taxon>
        <taxon>Bryophytina</taxon>
        <taxon>Bryopsida</taxon>
        <taxon>Funariidae</taxon>
        <taxon>Funariales</taxon>
        <taxon>Funariaceae</taxon>
        <taxon>Physcomitrium</taxon>
    </lineage>
</organism>
<dbReference type="Gramene" id="Pp3c21_4280V3.1">
    <property type="protein sequence ID" value="Pp3c21_4280V3.1"/>
    <property type="gene ID" value="Pp3c21_4280"/>
</dbReference>
<dbReference type="AlphaFoldDB" id="A0A2K1IQQ0"/>
<accession>A0A2K1IQQ0</accession>
<proteinExistence type="predicted"/>
<evidence type="ECO:0000256" key="1">
    <source>
        <dbReference type="SAM" id="MobiDB-lite"/>
    </source>
</evidence>
<dbReference type="EnsemblPlants" id="Pp3c21_4280V3.1">
    <property type="protein sequence ID" value="Pp3c21_4280V3.1"/>
    <property type="gene ID" value="Pp3c21_4280"/>
</dbReference>
<reference evidence="2 4" key="1">
    <citation type="journal article" date="2008" name="Science">
        <title>The Physcomitrella genome reveals evolutionary insights into the conquest of land by plants.</title>
        <authorList>
            <person name="Rensing S."/>
            <person name="Lang D."/>
            <person name="Zimmer A."/>
            <person name="Terry A."/>
            <person name="Salamov A."/>
            <person name="Shapiro H."/>
            <person name="Nishiyama T."/>
            <person name="Perroud P.-F."/>
            <person name="Lindquist E."/>
            <person name="Kamisugi Y."/>
            <person name="Tanahashi T."/>
            <person name="Sakakibara K."/>
            <person name="Fujita T."/>
            <person name="Oishi K."/>
            <person name="Shin-I T."/>
            <person name="Kuroki Y."/>
            <person name="Toyoda A."/>
            <person name="Suzuki Y."/>
            <person name="Hashimoto A."/>
            <person name="Yamaguchi K."/>
            <person name="Sugano A."/>
            <person name="Kohara Y."/>
            <person name="Fujiyama A."/>
            <person name="Anterola A."/>
            <person name="Aoki S."/>
            <person name="Ashton N."/>
            <person name="Barbazuk W.B."/>
            <person name="Barker E."/>
            <person name="Bennetzen J."/>
            <person name="Bezanilla M."/>
            <person name="Blankenship R."/>
            <person name="Cho S.H."/>
            <person name="Dutcher S."/>
            <person name="Estelle M."/>
            <person name="Fawcett J.A."/>
            <person name="Gundlach H."/>
            <person name="Hanada K."/>
            <person name="Heyl A."/>
            <person name="Hicks K.A."/>
            <person name="Hugh J."/>
            <person name="Lohr M."/>
            <person name="Mayer K."/>
            <person name="Melkozernov A."/>
            <person name="Murata T."/>
            <person name="Nelson D."/>
            <person name="Pils B."/>
            <person name="Prigge M."/>
            <person name="Reiss B."/>
            <person name="Renner T."/>
            <person name="Rombauts S."/>
            <person name="Rushton P."/>
            <person name="Sanderfoot A."/>
            <person name="Schween G."/>
            <person name="Shiu S.-H."/>
            <person name="Stueber K."/>
            <person name="Theodoulou F.L."/>
            <person name="Tu H."/>
            <person name="Van de Peer Y."/>
            <person name="Verrier P.J."/>
            <person name="Waters E."/>
            <person name="Wood A."/>
            <person name="Yang L."/>
            <person name="Cove D."/>
            <person name="Cuming A."/>
            <person name="Hasebe M."/>
            <person name="Lucas S."/>
            <person name="Mishler D.B."/>
            <person name="Reski R."/>
            <person name="Grigoriev I."/>
            <person name="Quatrano R.S."/>
            <person name="Boore J.L."/>
        </authorList>
    </citation>
    <scope>NUCLEOTIDE SEQUENCE [LARGE SCALE GENOMIC DNA]</scope>
    <source>
        <strain evidence="3 4">cv. Gransden 2004</strain>
    </source>
</reference>
<name>A0A2K1IQQ0_PHYPA</name>
<reference evidence="2 4" key="2">
    <citation type="journal article" date="2018" name="Plant J.">
        <title>The Physcomitrella patens chromosome-scale assembly reveals moss genome structure and evolution.</title>
        <authorList>
            <person name="Lang D."/>
            <person name="Ullrich K.K."/>
            <person name="Murat F."/>
            <person name="Fuchs J."/>
            <person name="Jenkins J."/>
            <person name="Haas F.B."/>
            <person name="Piednoel M."/>
            <person name="Gundlach H."/>
            <person name="Van Bel M."/>
            <person name="Meyberg R."/>
            <person name="Vives C."/>
            <person name="Morata J."/>
            <person name="Symeonidi A."/>
            <person name="Hiss M."/>
            <person name="Muchero W."/>
            <person name="Kamisugi Y."/>
            <person name="Saleh O."/>
            <person name="Blanc G."/>
            <person name="Decker E.L."/>
            <person name="van Gessel N."/>
            <person name="Grimwood J."/>
            <person name="Hayes R.D."/>
            <person name="Graham S.W."/>
            <person name="Gunter L.E."/>
            <person name="McDaniel S.F."/>
            <person name="Hoernstein S.N.W."/>
            <person name="Larsson A."/>
            <person name="Li F.W."/>
            <person name="Perroud P.F."/>
            <person name="Phillips J."/>
            <person name="Ranjan P."/>
            <person name="Rokshar D.S."/>
            <person name="Rothfels C.J."/>
            <person name="Schneider L."/>
            <person name="Shu S."/>
            <person name="Stevenson D.W."/>
            <person name="Thummler F."/>
            <person name="Tillich M."/>
            <person name="Villarreal Aguilar J.C."/>
            <person name="Widiez T."/>
            <person name="Wong G.K."/>
            <person name="Wymore A."/>
            <person name="Zhang Y."/>
            <person name="Zimmer A.D."/>
            <person name="Quatrano R.S."/>
            <person name="Mayer K.F.X."/>
            <person name="Goodstein D."/>
            <person name="Casacuberta J.M."/>
            <person name="Vandepoele K."/>
            <person name="Reski R."/>
            <person name="Cuming A.C."/>
            <person name="Tuskan G.A."/>
            <person name="Maumus F."/>
            <person name="Salse J."/>
            <person name="Schmutz J."/>
            <person name="Rensing S.A."/>
        </authorList>
    </citation>
    <scope>NUCLEOTIDE SEQUENCE [LARGE SCALE GENOMIC DNA]</scope>
    <source>
        <strain evidence="3 4">cv. Gransden 2004</strain>
    </source>
</reference>
<evidence type="ECO:0000313" key="2">
    <source>
        <dbReference type="EMBL" id="PNR31587.1"/>
    </source>
</evidence>
<evidence type="ECO:0000313" key="3">
    <source>
        <dbReference type="EnsemblPlants" id="Pp3c21_4280V3.1"/>
    </source>
</evidence>